<dbReference type="InterPro" id="IPR042099">
    <property type="entry name" value="ANL_N_sf"/>
</dbReference>
<dbReference type="STRING" id="29489.VL01_19325"/>
<dbReference type="GO" id="GO:0016874">
    <property type="term" value="F:ligase activity"/>
    <property type="evidence" value="ECO:0007669"/>
    <property type="project" value="UniProtKB-KW"/>
</dbReference>
<dbReference type="PANTHER" id="PTHR43845:SF1">
    <property type="entry name" value="BLR5969 PROTEIN"/>
    <property type="match status" value="1"/>
</dbReference>
<dbReference type="Gene3D" id="3.40.50.12780">
    <property type="entry name" value="N-terminal domain of ligase-like"/>
    <property type="match status" value="1"/>
</dbReference>
<sequence length="308" mass="33474">MQHYYDGLEIRPPALRSQQQLDQLNHQLTHVSQYCAGYSSAYRQCRLEDLAELATLPLLDSAELFAAQQAHPPFAGLTGRPASQALRAFASPGQLAIPEYAGADWWGAARALFAAGFKSGEVMLNGHDYHAGPTAFIFDNGARQLGAPVVPCGPHDTQRQLEALQRYQPTGFVGPLVTLLDLLEAAEAAEVATDSLQTALLCEVTHPETAPLQAIYGIQAFNCLVWQDIGVVAYESQPGEGFIVNECCLVEIIDPASGQPVNAGESGQLVVTRLDLEYPLLRLVTDWQGHWLATPSPCGRTNRRLKLD</sequence>
<dbReference type="Proteomes" id="UP000078435">
    <property type="component" value="Unassembled WGS sequence"/>
</dbReference>
<name>A0A175VKM5_AEREN</name>
<dbReference type="OrthoDB" id="580775at2"/>
<organism evidence="1 2">
    <name type="scientific">Aeromonas enteropelogenes</name>
    <name type="common">Aeromonas trota</name>
    <dbReference type="NCBI Taxonomy" id="29489"/>
    <lineage>
        <taxon>Bacteria</taxon>
        <taxon>Pseudomonadati</taxon>
        <taxon>Pseudomonadota</taxon>
        <taxon>Gammaproteobacteria</taxon>
        <taxon>Aeromonadales</taxon>
        <taxon>Aeromonadaceae</taxon>
        <taxon>Aeromonas</taxon>
    </lineage>
</organism>
<dbReference type="EMBL" id="JMGO02000003">
    <property type="protein sequence ID" value="KXU80828.1"/>
    <property type="molecule type" value="Genomic_DNA"/>
</dbReference>
<dbReference type="SUPFAM" id="SSF56801">
    <property type="entry name" value="Acetyl-CoA synthetase-like"/>
    <property type="match status" value="1"/>
</dbReference>
<keyword evidence="1" id="KW-0436">Ligase</keyword>
<dbReference type="PANTHER" id="PTHR43845">
    <property type="entry name" value="BLR5969 PROTEIN"/>
    <property type="match status" value="1"/>
</dbReference>
<reference evidence="1 2" key="1">
    <citation type="submission" date="2016-02" db="EMBL/GenBank/DDBJ databases">
        <title>Draft genome sequence of Aeromonas trota strain 1999lcr isolated from cerebrospinal fluid (CSF).</title>
        <authorList>
            <person name="Dallagassa C.B."/>
            <person name="Prediger K.C."/>
            <person name="Weiss V.A."/>
            <person name="Assis F.E."/>
            <person name="Baura V."/>
            <person name="Cruz L.M."/>
            <person name="Souza E.M."/>
            <person name="Pedrosa F.O."/>
            <person name="Fadel-Picheth C.M."/>
        </authorList>
    </citation>
    <scope>NUCLEOTIDE SEQUENCE [LARGE SCALE GENOMIC DNA]</scope>
    <source>
        <strain evidence="1 2">1999lcr</strain>
    </source>
</reference>
<gene>
    <name evidence="1" type="ORF">LCR_12155</name>
</gene>
<evidence type="ECO:0000313" key="1">
    <source>
        <dbReference type="EMBL" id="KXU80828.1"/>
    </source>
</evidence>
<comment type="caution">
    <text evidence="1">The sequence shown here is derived from an EMBL/GenBank/DDBJ whole genome shotgun (WGS) entry which is preliminary data.</text>
</comment>
<dbReference type="RefSeq" id="WP_061475864.1">
    <property type="nucleotide sequence ID" value="NZ_JAAKWU010000001.1"/>
</dbReference>
<proteinExistence type="predicted"/>
<evidence type="ECO:0000313" key="2">
    <source>
        <dbReference type="Proteomes" id="UP000078435"/>
    </source>
</evidence>
<accession>A0A175VKM5</accession>
<protein>
    <submittedName>
        <fullName evidence="1">Phenylacetate--CoA ligase</fullName>
    </submittedName>
</protein>
<dbReference type="AlphaFoldDB" id="A0A175VKM5"/>